<reference evidence="12" key="3">
    <citation type="journal article" date="2022" name="BMC Genomics">
        <title>Comparative genome analysis of mycobacteria focusing on tRNA and non-coding RNA.</title>
        <authorList>
            <person name="Behra P.R.K."/>
            <person name="Pettersson B.M.F."/>
            <person name="Ramesh M."/>
            <person name="Das S."/>
            <person name="Dasgupta S."/>
            <person name="Kirsebom L.A."/>
        </authorList>
    </citation>
    <scope>NUCLEOTIDE SEQUENCE</scope>
    <source>
        <strain evidence="12">CCUG 55640</strain>
    </source>
</reference>
<comment type="similarity">
    <text evidence="10">Belongs to the monovalent cation:proton antiporter 1 (CPA1) transporter (TC 2.A.36) family.</text>
</comment>
<feature type="transmembrane region" description="Helical" evidence="10">
    <location>
        <begin position="211"/>
        <end position="228"/>
    </location>
</feature>
<sequence>MFGLVMIVALVSTVIVGTVIGRRYRVGPPVLLILLGGLLGLIPHFGHVHVDGEIVLLLFLPAILYWEGLNTSFREIRANARIIVFLSIVLVIATAAAVSWTARALGMDPHAAGVLGAVLSPTDAAAVAGLAKKLPRRSLTVLKAESLINDGTALVLFALSVQVAIGGPSISPPEIAGRFVLSYLGGIAAGLFVGGLATLARKRLDAPQEEGALSLLTPFAAFLLAETIHDSGVVAVMVSALVLAYAGPVVIRAPSRLAAFGFWDIATFLINGTLWVFVGVQIPGAVHGIANVGGGLRHAAYLALAITGVVIASRVVWGEATTVLIRLLDRREVQRERRVSLRQRFVTAWAGFRGAVSLAAALAVPTTTLSGAPFPDRNLLIFIVVVVILVTVLVQGTTLPAVVRWAKMPEDLSRAEELQLARTRGVQAALEALPAVADEVGVSDDLRRRLQKEYEEKAALVLATEATEDASAQARLVKGKEKVRRVRLGVLERKRREITALRNQNLIDDIVLRELQQEMDLEEVQLLNAGND</sequence>
<keyword evidence="8 10" id="KW-0472">Membrane</keyword>
<dbReference type="GO" id="GO:0051453">
    <property type="term" value="P:regulation of intracellular pH"/>
    <property type="evidence" value="ECO:0007669"/>
    <property type="project" value="TreeGrafter"/>
</dbReference>
<dbReference type="PANTHER" id="PTHR10110">
    <property type="entry name" value="SODIUM/HYDROGEN EXCHANGER"/>
    <property type="match status" value="1"/>
</dbReference>
<dbReference type="AlphaFoldDB" id="A0AA41XRU2"/>
<keyword evidence="4 10" id="KW-0812">Transmembrane</keyword>
<evidence type="ECO:0000256" key="5">
    <source>
        <dbReference type="ARBA" id="ARBA00022989"/>
    </source>
</evidence>
<evidence type="ECO:0000313" key="14">
    <source>
        <dbReference type="Proteomes" id="UP000192319"/>
    </source>
</evidence>
<dbReference type="InterPro" id="IPR004705">
    <property type="entry name" value="Cation/H_exchanger_CPA1_bac"/>
</dbReference>
<keyword evidence="5 10" id="KW-1133">Transmembrane helix</keyword>
<evidence type="ECO:0000256" key="2">
    <source>
        <dbReference type="ARBA" id="ARBA00022448"/>
    </source>
</evidence>
<evidence type="ECO:0000313" key="15">
    <source>
        <dbReference type="Proteomes" id="UP001141650"/>
    </source>
</evidence>
<feature type="transmembrane region" description="Helical" evidence="10">
    <location>
        <begin position="112"/>
        <end position="131"/>
    </location>
</feature>
<evidence type="ECO:0000256" key="6">
    <source>
        <dbReference type="ARBA" id="ARBA00023053"/>
    </source>
</evidence>
<keyword evidence="7 10" id="KW-0406">Ion transport</keyword>
<reference evidence="13 14" key="1">
    <citation type="submission" date="2017-02" db="EMBL/GenBank/DDBJ databases">
        <title>The new phylogeny of genus Mycobacterium.</title>
        <authorList>
            <person name="Tortoli E."/>
            <person name="Trovato A."/>
            <person name="Cirillo D.M."/>
        </authorList>
    </citation>
    <scope>NUCLEOTIDE SEQUENCE [LARGE SCALE GENOMIC DNA]</scope>
    <source>
        <strain evidence="13 14">DSM 45230</strain>
    </source>
</reference>
<feature type="transmembrane region" description="Helical" evidence="10">
    <location>
        <begin position="298"/>
        <end position="325"/>
    </location>
</feature>
<accession>A0AA41XRU2</accession>
<dbReference type="Proteomes" id="UP000192319">
    <property type="component" value="Unassembled WGS sequence"/>
</dbReference>
<comment type="caution">
    <text evidence="12">The sequence shown here is derived from an EMBL/GenBank/DDBJ whole genome shotgun (WGS) entry which is preliminary data.</text>
</comment>
<feature type="transmembrane region" description="Helical" evidence="10">
    <location>
        <begin position="379"/>
        <end position="403"/>
    </location>
</feature>
<dbReference type="GO" id="GO:0005886">
    <property type="term" value="C:plasma membrane"/>
    <property type="evidence" value="ECO:0007669"/>
    <property type="project" value="UniProtKB-SubCell"/>
</dbReference>
<comment type="subcellular location">
    <subcellularLocation>
        <location evidence="1 10">Cell membrane</location>
        <topology evidence="1 10">Multi-pass membrane protein</topology>
    </subcellularLocation>
</comment>
<feature type="transmembrane region" description="Helical" evidence="10">
    <location>
        <begin position="152"/>
        <end position="170"/>
    </location>
</feature>
<evidence type="ECO:0000256" key="1">
    <source>
        <dbReference type="ARBA" id="ARBA00004651"/>
    </source>
</evidence>
<evidence type="ECO:0000256" key="8">
    <source>
        <dbReference type="ARBA" id="ARBA00023136"/>
    </source>
</evidence>
<evidence type="ECO:0000256" key="7">
    <source>
        <dbReference type="ARBA" id="ARBA00023065"/>
    </source>
</evidence>
<dbReference type="RefSeq" id="WP_083138272.1">
    <property type="nucleotide sequence ID" value="NZ_JACKVH010000017.1"/>
</dbReference>
<feature type="transmembrane region" description="Helical" evidence="10">
    <location>
        <begin position="176"/>
        <end position="199"/>
    </location>
</feature>
<dbReference type="GO" id="GO:0098719">
    <property type="term" value="P:sodium ion import across plasma membrane"/>
    <property type="evidence" value="ECO:0007669"/>
    <property type="project" value="TreeGrafter"/>
</dbReference>
<feature type="transmembrane region" description="Helical" evidence="10">
    <location>
        <begin position="78"/>
        <end position="100"/>
    </location>
</feature>
<evidence type="ECO:0000256" key="9">
    <source>
        <dbReference type="ARBA" id="ARBA00023201"/>
    </source>
</evidence>
<dbReference type="EMBL" id="MVHD01000017">
    <property type="protein sequence ID" value="OQZ90564.1"/>
    <property type="molecule type" value="Genomic_DNA"/>
</dbReference>
<reference evidence="12" key="2">
    <citation type="submission" date="2020-07" db="EMBL/GenBank/DDBJ databases">
        <authorList>
            <person name="Pettersson B.M.F."/>
            <person name="Behra P.R.K."/>
            <person name="Ramesh M."/>
            <person name="Das S."/>
            <person name="Dasgupta S."/>
            <person name="Kirsebom L.A."/>
        </authorList>
    </citation>
    <scope>NUCLEOTIDE SEQUENCE</scope>
    <source>
        <strain evidence="12">CCUG 55640</strain>
    </source>
</reference>
<dbReference type="Pfam" id="PF00999">
    <property type="entry name" value="Na_H_Exchanger"/>
    <property type="match status" value="1"/>
</dbReference>
<feature type="transmembrane region" description="Helical" evidence="10">
    <location>
        <begin position="45"/>
        <end position="66"/>
    </location>
</feature>
<evidence type="ECO:0000256" key="10">
    <source>
        <dbReference type="RuleBase" id="RU366002"/>
    </source>
</evidence>
<gene>
    <name evidence="13" type="ORF">BST11_12535</name>
    <name evidence="12" type="ORF">H7K38_19995</name>
</gene>
<dbReference type="Proteomes" id="UP001141650">
    <property type="component" value="Unassembled WGS sequence"/>
</dbReference>
<dbReference type="PANTHER" id="PTHR10110:SF86">
    <property type="entry name" value="SODIUM_HYDROGEN EXCHANGER 7"/>
    <property type="match status" value="1"/>
</dbReference>
<dbReference type="InterPro" id="IPR006153">
    <property type="entry name" value="Cation/H_exchanger_TM"/>
</dbReference>
<dbReference type="GO" id="GO:0015386">
    <property type="term" value="F:potassium:proton antiporter activity"/>
    <property type="evidence" value="ECO:0007669"/>
    <property type="project" value="TreeGrafter"/>
</dbReference>
<keyword evidence="3 10" id="KW-1003">Cell membrane</keyword>
<dbReference type="NCBIfam" id="TIGR00831">
    <property type="entry name" value="a_cpa1"/>
    <property type="match status" value="1"/>
</dbReference>
<keyword evidence="10" id="KW-0050">Antiport</keyword>
<feature type="transmembrane region" description="Helical" evidence="10">
    <location>
        <begin position="346"/>
        <end position="367"/>
    </location>
</feature>
<feature type="transmembrane region" description="Helical" evidence="10">
    <location>
        <begin position="234"/>
        <end position="251"/>
    </location>
</feature>
<feature type="domain" description="Cation/H+ exchanger transmembrane" evidence="11">
    <location>
        <begin position="11"/>
        <end position="405"/>
    </location>
</feature>
<dbReference type="GO" id="GO:0015385">
    <property type="term" value="F:sodium:proton antiporter activity"/>
    <property type="evidence" value="ECO:0007669"/>
    <property type="project" value="InterPro"/>
</dbReference>
<evidence type="ECO:0000256" key="3">
    <source>
        <dbReference type="ARBA" id="ARBA00022475"/>
    </source>
</evidence>
<dbReference type="InterPro" id="IPR018422">
    <property type="entry name" value="Cation/H_exchanger_CPA1"/>
</dbReference>
<evidence type="ECO:0000256" key="4">
    <source>
        <dbReference type="ARBA" id="ARBA00022692"/>
    </source>
</evidence>
<dbReference type="Gene3D" id="6.10.140.1330">
    <property type="match status" value="1"/>
</dbReference>
<keyword evidence="9 10" id="KW-0739">Sodium transport</keyword>
<proteinExistence type="inferred from homology"/>
<evidence type="ECO:0000313" key="13">
    <source>
        <dbReference type="EMBL" id="OQZ90564.1"/>
    </source>
</evidence>
<keyword evidence="14" id="KW-1185">Reference proteome</keyword>
<keyword evidence="2 10" id="KW-0813">Transport</keyword>
<comment type="function">
    <text evidence="10">Na(+)/H(+) antiporter that extrudes sodium in exchange for external protons.</text>
</comment>
<evidence type="ECO:0000259" key="11">
    <source>
        <dbReference type="Pfam" id="PF00999"/>
    </source>
</evidence>
<keyword evidence="6 10" id="KW-0915">Sodium</keyword>
<dbReference type="EMBL" id="JACKVH010000017">
    <property type="protein sequence ID" value="MCV7380915.1"/>
    <property type="molecule type" value="Genomic_DNA"/>
</dbReference>
<protein>
    <submittedName>
        <fullName evidence="12">Na+/H+ antiporter</fullName>
    </submittedName>
</protein>
<feature type="transmembrane region" description="Helical" evidence="10">
    <location>
        <begin position="258"/>
        <end position="278"/>
    </location>
</feature>
<evidence type="ECO:0000313" key="12">
    <source>
        <dbReference type="EMBL" id="MCV7380915.1"/>
    </source>
</evidence>
<organism evidence="12 15">
    <name type="scientific">Mycobacterium alsense</name>
    <dbReference type="NCBI Taxonomy" id="324058"/>
    <lineage>
        <taxon>Bacteria</taxon>
        <taxon>Bacillati</taxon>
        <taxon>Actinomycetota</taxon>
        <taxon>Actinomycetes</taxon>
        <taxon>Mycobacteriales</taxon>
        <taxon>Mycobacteriaceae</taxon>
        <taxon>Mycobacterium</taxon>
    </lineage>
</organism>
<name>A0AA41XRU2_9MYCO</name>